<evidence type="ECO:0000313" key="1">
    <source>
        <dbReference type="EMBL" id="CAN0197714.1"/>
    </source>
</evidence>
<organism evidence="1 2">
    <name type="scientific">Rangifer tarandus platyrhynchus</name>
    <name type="common">Svalbard reindeer</name>
    <dbReference type="NCBI Taxonomy" id="3082113"/>
    <lineage>
        <taxon>Eukaryota</taxon>
        <taxon>Metazoa</taxon>
        <taxon>Chordata</taxon>
        <taxon>Craniata</taxon>
        <taxon>Vertebrata</taxon>
        <taxon>Euteleostomi</taxon>
        <taxon>Mammalia</taxon>
        <taxon>Eutheria</taxon>
        <taxon>Laurasiatheria</taxon>
        <taxon>Artiodactyla</taxon>
        <taxon>Ruminantia</taxon>
        <taxon>Pecora</taxon>
        <taxon>Cervidae</taxon>
        <taxon>Odocoileinae</taxon>
        <taxon>Rangifer</taxon>
    </lineage>
</organism>
<reference evidence="1" key="1">
    <citation type="submission" date="2023-05" db="EMBL/GenBank/DDBJ databases">
        <authorList>
            <consortium name="ELIXIR-Norway"/>
        </authorList>
    </citation>
    <scope>NUCLEOTIDE SEQUENCE</scope>
</reference>
<accession>A0AC59Z3M1</accession>
<reference evidence="1" key="2">
    <citation type="submission" date="2025-03" db="EMBL/GenBank/DDBJ databases">
        <authorList>
            <consortium name="ELIXIR-Norway"/>
            <consortium name="Elixir Norway"/>
        </authorList>
    </citation>
    <scope>NUCLEOTIDE SEQUENCE</scope>
</reference>
<sequence length="138" mass="14608">MNLRTICLFRSHEASLGEPPPFCHDHPLPLPPGQPWLFQMGSSSGSRTQSYGFPTTGQQDVARGQLVWACSGADFKPAGGTPAPDSDHKAGTRGGGGVRTKASAPIPRWLNLEAAVPPGLTPAPELPPRRRAEAHSEP</sequence>
<dbReference type="EMBL" id="OX596107">
    <property type="protein sequence ID" value="CAN0197714.1"/>
    <property type="molecule type" value="Genomic_DNA"/>
</dbReference>
<gene>
    <name evidence="1" type="ORF">MRATA1EN22A_LOCUS13517</name>
</gene>
<proteinExistence type="predicted"/>
<evidence type="ECO:0000313" key="2">
    <source>
        <dbReference type="Proteomes" id="UP001162501"/>
    </source>
</evidence>
<protein>
    <submittedName>
        <fullName evidence="1">Uncharacterized protein</fullName>
    </submittedName>
</protein>
<dbReference type="Proteomes" id="UP001162501">
    <property type="component" value="Chromosome 23"/>
</dbReference>
<name>A0AC59Z3M1_RANTA</name>